<dbReference type="VEuPathDB" id="FungiDB:MYCFIDRAFT_204345"/>
<dbReference type="GeneID" id="19336260"/>
<dbReference type="STRING" id="383855.M2YUY4"/>
<reference evidence="2 3" key="1">
    <citation type="journal article" date="2012" name="PLoS Pathog.">
        <title>Diverse lifestyles and strategies of plant pathogenesis encoded in the genomes of eighteen Dothideomycetes fungi.</title>
        <authorList>
            <person name="Ohm R.A."/>
            <person name="Feau N."/>
            <person name="Henrissat B."/>
            <person name="Schoch C.L."/>
            <person name="Horwitz B.A."/>
            <person name="Barry K.W."/>
            <person name="Condon B.J."/>
            <person name="Copeland A.C."/>
            <person name="Dhillon B."/>
            <person name="Glaser F."/>
            <person name="Hesse C.N."/>
            <person name="Kosti I."/>
            <person name="LaButti K."/>
            <person name="Lindquist E.A."/>
            <person name="Lucas S."/>
            <person name="Salamov A.A."/>
            <person name="Bradshaw R.E."/>
            <person name="Ciuffetti L."/>
            <person name="Hamelin R.C."/>
            <person name="Kema G.H.J."/>
            <person name="Lawrence C."/>
            <person name="Scott J.A."/>
            <person name="Spatafora J.W."/>
            <person name="Turgeon B.G."/>
            <person name="de Wit P.J.G.M."/>
            <person name="Zhong S."/>
            <person name="Goodwin S.B."/>
            <person name="Grigoriev I.V."/>
        </authorList>
    </citation>
    <scope>NUCLEOTIDE SEQUENCE [LARGE SCALE GENOMIC DNA]</scope>
    <source>
        <strain evidence="2 3">CIRAD86</strain>
    </source>
</reference>
<dbReference type="OrthoDB" id="3865732at2759"/>
<dbReference type="EMBL" id="KB446560">
    <property type="protein sequence ID" value="EME81545.1"/>
    <property type="molecule type" value="Genomic_DNA"/>
</dbReference>
<dbReference type="RefSeq" id="XP_007928716.1">
    <property type="nucleotide sequence ID" value="XM_007930525.1"/>
</dbReference>
<organism evidence="2 3">
    <name type="scientific">Pseudocercospora fijiensis (strain CIRAD86)</name>
    <name type="common">Black leaf streak disease fungus</name>
    <name type="synonym">Mycosphaerella fijiensis</name>
    <dbReference type="NCBI Taxonomy" id="383855"/>
    <lineage>
        <taxon>Eukaryota</taxon>
        <taxon>Fungi</taxon>
        <taxon>Dikarya</taxon>
        <taxon>Ascomycota</taxon>
        <taxon>Pezizomycotina</taxon>
        <taxon>Dothideomycetes</taxon>
        <taxon>Dothideomycetidae</taxon>
        <taxon>Mycosphaerellales</taxon>
        <taxon>Mycosphaerellaceae</taxon>
        <taxon>Pseudocercospora</taxon>
    </lineage>
</organism>
<dbReference type="Proteomes" id="UP000016932">
    <property type="component" value="Unassembled WGS sequence"/>
</dbReference>
<evidence type="ECO:0000313" key="3">
    <source>
        <dbReference type="Proteomes" id="UP000016932"/>
    </source>
</evidence>
<accession>M2YUY4</accession>
<protein>
    <submittedName>
        <fullName evidence="2">Uncharacterized protein</fullName>
    </submittedName>
</protein>
<feature type="region of interest" description="Disordered" evidence="1">
    <location>
        <begin position="156"/>
        <end position="194"/>
    </location>
</feature>
<name>M2YUY4_PSEFD</name>
<proteinExistence type="predicted"/>
<dbReference type="AlphaFoldDB" id="M2YUY4"/>
<evidence type="ECO:0000256" key="1">
    <source>
        <dbReference type="SAM" id="MobiDB-lite"/>
    </source>
</evidence>
<dbReference type="HOGENOM" id="CLU_1402999_0_0_1"/>
<keyword evidence="3" id="KW-1185">Reference proteome</keyword>
<dbReference type="eggNOG" id="ENOG502RM77">
    <property type="taxonomic scope" value="Eukaryota"/>
</dbReference>
<sequence length="194" mass="21463">MYAALVTANQECRSIEKSFMNDVRHVMRWLPPSYMDSLWTIRVGWDGSPAGDGTKPGFAKLDTTAVSYDSVVRRFSAALQGMKSSGPPANAPDSGQGFSWEVLRTTMRKLQISLEAIEEIFQLTRNHRDRMPLLLHELASAIHLLESVRDVWETSNTRAGASKGKGREVPSTTPGCSSRDFEWSEVGCGNPSPM</sequence>
<gene>
    <name evidence="2" type="ORF">MYCFIDRAFT_204345</name>
</gene>
<evidence type="ECO:0000313" key="2">
    <source>
        <dbReference type="EMBL" id="EME81545.1"/>
    </source>
</evidence>
<dbReference type="KEGG" id="pfj:MYCFIDRAFT_204345"/>